<dbReference type="STRING" id="268407.PWYN_02915"/>
<feature type="transmembrane region" description="Helical" evidence="1">
    <location>
        <begin position="112"/>
        <end position="130"/>
    </location>
</feature>
<dbReference type="EMBL" id="JQCR01000001">
    <property type="protein sequence ID" value="KGE21103.1"/>
    <property type="molecule type" value="Genomic_DNA"/>
</dbReference>
<dbReference type="Proteomes" id="UP000029734">
    <property type="component" value="Unassembled WGS sequence"/>
</dbReference>
<evidence type="ECO:0000313" key="3">
    <source>
        <dbReference type="EMBL" id="KGE21103.1"/>
    </source>
</evidence>
<protein>
    <submittedName>
        <fullName evidence="2">Uncharacterized protein</fullName>
    </submittedName>
</protein>
<reference evidence="2 4" key="2">
    <citation type="submission" date="2014-10" db="EMBL/GenBank/DDBJ databases">
        <title>Comparative genomics of the Paenibacillus odorifer group.</title>
        <authorList>
            <person name="Tsai Y.-C."/>
            <person name="Martin N."/>
            <person name="Korlach J."/>
            <person name="Wiedmann M."/>
        </authorList>
    </citation>
    <scope>NUCLEOTIDE SEQUENCE [LARGE SCALE GENOMIC DNA]</scope>
    <source>
        <strain evidence="2 4">DSM 18334</strain>
    </source>
</reference>
<keyword evidence="1" id="KW-0472">Membrane</keyword>
<dbReference type="RefSeq" id="WP_036648054.1">
    <property type="nucleotide sequence ID" value="NZ_JQCR01000001.1"/>
</dbReference>
<keyword evidence="1" id="KW-1133">Transmembrane helix</keyword>
<accession>A0A098M257</accession>
<evidence type="ECO:0000256" key="1">
    <source>
        <dbReference type="SAM" id="Phobius"/>
    </source>
</evidence>
<proteinExistence type="predicted"/>
<comment type="caution">
    <text evidence="2">The sequence shown here is derived from an EMBL/GenBank/DDBJ whole genome shotgun (WGS) entry which is preliminary data.</text>
</comment>
<reference evidence="2 4" key="1">
    <citation type="submission" date="2014-08" db="EMBL/GenBank/DDBJ databases">
        <authorList>
            <person name="den Bakker H.C."/>
        </authorList>
    </citation>
    <scope>NUCLEOTIDE SEQUENCE [LARGE SCALE GENOMIC DNA]</scope>
    <source>
        <strain evidence="2 4">DSM 18334</strain>
    </source>
</reference>
<organism evidence="2 4">
    <name type="scientific">Paenibacillus wynnii</name>
    <dbReference type="NCBI Taxonomy" id="268407"/>
    <lineage>
        <taxon>Bacteria</taxon>
        <taxon>Bacillati</taxon>
        <taxon>Bacillota</taxon>
        <taxon>Bacilli</taxon>
        <taxon>Bacillales</taxon>
        <taxon>Paenibacillaceae</taxon>
        <taxon>Paenibacillus</taxon>
    </lineage>
</organism>
<keyword evidence="1" id="KW-0812">Transmembrane</keyword>
<evidence type="ECO:0000313" key="4">
    <source>
        <dbReference type="Proteomes" id="UP000029734"/>
    </source>
</evidence>
<evidence type="ECO:0000313" key="2">
    <source>
        <dbReference type="EMBL" id="KGE16235.1"/>
    </source>
</evidence>
<dbReference type="AlphaFoldDB" id="A0A098M257"/>
<sequence length="132" mass="14811">MADGGTDQQGGTDDVVPLQRLEDVEEGLSTLTHEFTRLAAENVTANTKLKLLEENDHRHEENIKQIKESTIKMEIQFSAIMGKFDSLESKIFSLLQQANKDSGSERKAWMDMIKYIIGITIGVIVANQFLGR</sequence>
<dbReference type="EMBL" id="JQCR01000003">
    <property type="protein sequence ID" value="KGE16235.1"/>
    <property type="molecule type" value="Genomic_DNA"/>
</dbReference>
<gene>
    <name evidence="3" type="ORF">PWYN_02915</name>
    <name evidence="2" type="ORF">PWYN_15855</name>
</gene>
<dbReference type="eggNOG" id="ENOG502ZJ6H">
    <property type="taxonomic scope" value="Bacteria"/>
</dbReference>
<keyword evidence="4" id="KW-1185">Reference proteome</keyword>
<dbReference type="OrthoDB" id="2624856at2"/>
<name>A0A098M257_9BACL</name>